<dbReference type="Proteomes" id="UP000054851">
    <property type="component" value="Unassembled WGS sequence"/>
</dbReference>
<dbReference type="STRING" id="1777140.AWB79_06260"/>
<dbReference type="InterPro" id="IPR009883">
    <property type="entry name" value="YgfX"/>
</dbReference>
<sequence length="151" mass="15794">MASAFVNRPHGDGNVALRPSRFLAAALLGFVGLAGAAVFQCVFGHTEHAGHASMAGAATVAALGLAGYRWIRAQPSAIRLHSDALTLWNRRGEARHARISGCAQWSGRLLALTLAGTGGKRETLVLAADSVDADTFRQLSVQARRAAASHL</sequence>
<feature type="transmembrane region" description="Helical" evidence="1">
    <location>
        <begin position="21"/>
        <end position="45"/>
    </location>
</feature>
<keyword evidence="1" id="KW-0812">Transmembrane</keyword>
<evidence type="ECO:0000313" key="3">
    <source>
        <dbReference type="Proteomes" id="UP000054851"/>
    </source>
</evidence>
<reference evidence="2" key="1">
    <citation type="submission" date="2016-01" db="EMBL/GenBank/DDBJ databases">
        <authorList>
            <person name="Peeters C."/>
        </authorList>
    </citation>
    <scope>NUCLEOTIDE SEQUENCE</scope>
    <source>
        <strain evidence="2">LMG 29322</strain>
    </source>
</reference>
<name>A0A158D0L0_9BURK</name>
<gene>
    <name evidence="2" type="ORF">AWB79_06260</name>
</gene>
<proteinExistence type="predicted"/>
<dbReference type="EMBL" id="FCOA02000032">
    <property type="protein sequence ID" value="SAK88162.1"/>
    <property type="molecule type" value="Genomic_DNA"/>
</dbReference>
<keyword evidence="2" id="KW-0449">Lipoprotein</keyword>
<organism evidence="2 3">
    <name type="scientific">Caballeronia hypogeia</name>
    <dbReference type="NCBI Taxonomy" id="1777140"/>
    <lineage>
        <taxon>Bacteria</taxon>
        <taxon>Pseudomonadati</taxon>
        <taxon>Pseudomonadota</taxon>
        <taxon>Betaproteobacteria</taxon>
        <taxon>Burkholderiales</taxon>
        <taxon>Burkholderiaceae</taxon>
        <taxon>Caballeronia</taxon>
    </lineage>
</organism>
<feature type="transmembrane region" description="Helical" evidence="1">
    <location>
        <begin position="51"/>
        <end position="71"/>
    </location>
</feature>
<keyword evidence="1" id="KW-0472">Membrane</keyword>
<keyword evidence="3" id="KW-1185">Reference proteome</keyword>
<dbReference type="RefSeq" id="WP_232471078.1">
    <property type="nucleotide sequence ID" value="NZ_FCOA02000032.1"/>
</dbReference>
<dbReference type="Pfam" id="PF07254">
    <property type="entry name" value="Cpta_toxin"/>
    <property type="match status" value="1"/>
</dbReference>
<protein>
    <submittedName>
        <fullName evidence="2">Lipoprotein</fullName>
    </submittedName>
</protein>
<comment type="caution">
    <text evidence="2">The sequence shown here is derived from an EMBL/GenBank/DDBJ whole genome shotgun (WGS) entry which is preliminary data.</text>
</comment>
<evidence type="ECO:0000256" key="1">
    <source>
        <dbReference type="SAM" id="Phobius"/>
    </source>
</evidence>
<keyword evidence="1" id="KW-1133">Transmembrane helix</keyword>
<accession>A0A158D0L0</accession>
<dbReference type="AlphaFoldDB" id="A0A158D0L0"/>
<evidence type="ECO:0000313" key="2">
    <source>
        <dbReference type="EMBL" id="SAK88162.1"/>
    </source>
</evidence>